<protein>
    <recommendedName>
        <fullName evidence="2">Protein kinase domain-containing protein</fullName>
    </recommendedName>
</protein>
<gene>
    <name evidence="3" type="ORF">ET495_06430</name>
</gene>
<dbReference type="Proteomes" id="UP000291758">
    <property type="component" value="Chromosome"/>
</dbReference>
<feature type="domain" description="Protein kinase" evidence="2">
    <location>
        <begin position="1"/>
        <end position="158"/>
    </location>
</feature>
<dbReference type="AlphaFoldDB" id="A0A4P6ERD8"/>
<dbReference type="RefSeq" id="WP_129203559.1">
    <property type="nucleotide sequence ID" value="NZ_CP035495.1"/>
</dbReference>
<reference evidence="3 4" key="1">
    <citation type="submission" date="2019-01" db="EMBL/GenBank/DDBJ databases">
        <title>Genome sequencing of strain 2JSPR-7.</title>
        <authorList>
            <person name="Heo J."/>
            <person name="Kim S.-J."/>
            <person name="Kim J.-S."/>
            <person name="Hong S.-B."/>
            <person name="Kwon S.-W."/>
        </authorList>
    </citation>
    <scope>NUCLEOTIDE SEQUENCE [LARGE SCALE GENOMIC DNA]</scope>
    <source>
        <strain evidence="3 4">2JSPR-7</strain>
    </source>
</reference>
<evidence type="ECO:0000313" key="3">
    <source>
        <dbReference type="EMBL" id="QAY62937.1"/>
    </source>
</evidence>
<dbReference type="GO" id="GO:0005524">
    <property type="term" value="F:ATP binding"/>
    <property type="evidence" value="ECO:0007669"/>
    <property type="project" value="InterPro"/>
</dbReference>
<keyword evidence="4" id="KW-1185">Reference proteome</keyword>
<dbReference type="InterPro" id="IPR011009">
    <property type="entry name" value="Kinase-like_dom_sf"/>
</dbReference>
<dbReference type="InterPro" id="IPR000719">
    <property type="entry name" value="Prot_kinase_dom"/>
</dbReference>
<dbReference type="Gene3D" id="1.10.510.10">
    <property type="entry name" value="Transferase(Phosphotransferase) domain 1"/>
    <property type="match status" value="1"/>
</dbReference>
<sequence length="158" mass="16196">MTSARPEDLPPATGTVVVPVPADAAAREVLTARVAALTDVRHAHLVPVVEARATRPGTLDVVLASGEAADVPAVLAVRGRLAPAEAAAVGVNVAQAMAALHAAGLTHGPLEPRDVVLRPGGAPALRPRPGPRPRSGRPPRTCGHSRAWSTVCSGRVRW</sequence>
<evidence type="ECO:0000259" key="2">
    <source>
        <dbReference type="PROSITE" id="PS50011"/>
    </source>
</evidence>
<dbReference type="SUPFAM" id="SSF56112">
    <property type="entry name" value="Protein kinase-like (PK-like)"/>
    <property type="match status" value="1"/>
</dbReference>
<dbReference type="KEGG" id="xyl:ET495_06430"/>
<dbReference type="GO" id="GO:0004672">
    <property type="term" value="F:protein kinase activity"/>
    <property type="evidence" value="ECO:0007669"/>
    <property type="project" value="InterPro"/>
</dbReference>
<organism evidence="3 4">
    <name type="scientific">Xylanimonas allomyrinae</name>
    <dbReference type="NCBI Taxonomy" id="2509459"/>
    <lineage>
        <taxon>Bacteria</taxon>
        <taxon>Bacillati</taxon>
        <taxon>Actinomycetota</taxon>
        <taxon>Actinomycetes</taxon>
        <taxon>Micrococcales</taxon>
        <taxon>Promicromonosporaceae</taxon>
        <taxon>Xylanimonas</taxon>
    </lineage>
</organism>
<dbReference type="PROSITE" id="PS50011">
    <property type="entry name" value="PROTEIN_KINASE_DOM"/>
    <property type="match status" value="1"/>
</dbReference>
<name>A0A4P6ERD8_9MICO</name>
<accession>A0A4P6ERD8</accession>
<evidence type="ECO:0000256" key="1">
    <source>
        <dbReference type="SAM" id="MobiDB-lite"/>
    </source>
</evidence>
<feature type="region of interest" description="Disordered" evidence="1">
    <location>
        <begin position="118"/>
        <end position="146"/>
    </location>
</feature>
<evidence type="ECO:0000313" key="4">
    <source>
        <dbReference type="Proteomes" id="UP000291758"/>
    </source>
</evidence>
<proteinExistence type="predicted"/>
<dbReference type="EMBL" id="CP035495">
    <property type="protein sequence ID" value="QAY62937.1"/>
    <property type="molecule type" value="Genomic_DNA"/>
</dbReference>